<evidence type="ECO:0000313" key="2">
    <source>
        <dbReference type="EMBL" id="CAH9098275.1"/>
    </source>
</evidence>
<keyword evidence="3" id="KW-1185">Reference proteome</keyword>
<evidence type="ECO:0000313" key="3">
    <source>
        <dbReference type="Proteomes" id="UP001152484"/>
    </source>
</evidence>
<keyword evidence="1" id="KW-0175">Coiled coil</keyword>
<dbReference type="Proteomes" id="UP001152484">
    <property type="component" value="Unassembled WGS sequence"/>
</dbReference>
<dbReference type="EMBL" id="CAMAPE010000035">
    <property type="protein sequence ID" value="CAH9098275.1"/>
    <property type="molecule type" value="Genomic_DNA"/>
</dbReference>
<proteinExistence type="predicted"/>
<dbReference type="AlphaFoldDB" id="A0A9P1EE14"/>
<comment type="caution">
    <text evidence="2">The sequence shown here is derived from an EMBL/GenBank/DDBJ whole genome shotgun (WGS) entry which is preliminary data.</text>
</comment>
<reference evidence="2" key="1">
    <citation type="submission" date="2022-07" db="EMBL/GenBank/DDBJ databases">
        <authorList>
            <person name="Macas J."/>
            <person name="Novak P."/>
            <person name="Neumann P."/>
        </authorList>
    </citation>
    <scope>NUCLEOTIDE SEQUENCE</scope>
</reference>
<feature type="coiled-coil region" evidence="1">
    <location>
        <begin position="114"/>
        <end position="176"/>
    </location>
</feature>
<gene>
    <name evidence="2" type="ORF">CEURO_LOCUS14222</name>
</gene>
<name>A0A9P1EE14_CUSEU</name>
<accession>A0A9P1EE14</accession>
<evidence type="ECO:0000256" key="1">
    <source>
        <dbReference type="SAM" id="Coils"/>
    </source>
</evidence>
<sequence length="253" mass="28070">MSYVLILTSKKRKVMPPSLPVASAAAMTTCSLPPRTPLTRTDATLNEVVPSKVEFSSDFCRLDNALKMKNEVAQMLLPSAVDIFSGLSNVDMLSTSSTLAFKVLQANLAAAKRMQALEDDLLSSQRAEEEAKRKLSELVQVKFSLEERTSSLTLIIGNLKEEIKERSARIRSLEEYGRRKSQKVIDAAGFYTWQTKKNIMASFLAGEMNQRTPNEDIAIWEKHFEGVEPPTCDDGFDLGVCDTEAESGRTVNP</sequence>
<organism evidence="2 3">
    <name type="scientific">Cuscuta europaea</name>
    <name type="common">European dodder</name>
    <dbReference type="NCBI Taxonomy" id="41803"/>
    <lineage>
        <taxon>Eukaryota</taxon>
        <taxon>Viridiplantae</taxon>
        <taxon>Streptophyta</taxon>
        <taxon>Embryophyta</taxon>
        <taxon>Tracheophyta</taxon>
        <taxon>Spermatophyta</taxon>
        <taxon>Magnoliopsida</taxon>
        <taxon>eudicotyledons</taxon>
        <taxon>Gunneridae</taxon>
        <taxon>Pentapetalae</taxon>
        <taxon>asterids</taxon>
        <taxon>lamiids</taxon>
        <taxon>Solanales</taxon>
        <taxon>Convolvulaceae</taxon>
        <taxon>Cuscuteae</taxon>
        <taxon>Cuscuta</taxon>
        <taxon>Cuscuta subgen. Cuscuta</taxon>
    </lineage>
</organism>
<dbReference type="OrthoDB" id="10533977at2759"/>
<protein>
    <submittedName>
        <fullName evidence="2">Uncharacterized protein</fullName>
    </submittedName>
</protein>